<comment type="caution">
    <text evidence="4">The sequence shown here is derived from an EMBL/GenBank/DDBJ whole genome shotgun (WGS) entry which is preliminary data.</text>
</comment>
<dbReference type="RefSeq" id="WP_148365483.1">
    <property type="nucleotide sequence ID" value="NZ_JARZAK010000003.1"/>
</dbReference>
<keyword evidence="1" id="KW-0472">Membrane</keyword>
<keyword evidence="1" id="KW-0813">Transport</keyword>
<evidence type="ECO:0000313" key="5">
    <source>
        <dbReference type="Proteomes" id="UP001292913"/>
    </source>
</evidence>
<dbReference type="InterPro" id="IPR023997">
    <property type="entry name" value="TonB-dep_OMP_SusC/RagA_CS"/>
</dbReference>
<feature type="domain" description="TonB-dependent receptor plug" evidence="3">
    <location>
        <begin position="130"/>
        <end position="236"/>
    </location>
</feature>
<keyword evidence="4" id="KW-0675">Receptor</keyword>
<comment type="subcellular location">
    <subcellularLocation>
        <location evidence="1">Cell outer membrane</location>
        <topology evidence="1">Multi-pass membrane protein</topology>
    </subcellularLocation>
</comment>
<dbReference type="SUPFAM" id="SSF56935">
    <property type="entry name" value="Porins"/>
    <property type="match status" value="1"/>
</dbReference>
<accession>A0ABU5HN33</accession>
<dbReference type="EMBL" id="JARZAK010000003">
    <property type="protein sequence ID" value="MDY7257381.1"/>
    <property type="molecule type" value="Genomic_DNA"/>
</dbReference>
<dbReference type="Proteomes" id="UP001292913">
    <property type="component" value="Unassembled WGS sequence"/>
</dbReference>
<dbReference type="Pfam" id="PF07715">
    <property type="entry name" value="Plug"/>
    <property type="match status" value="1"/>
</dbReference>
<evidence type="ECO:0000256" key="1">
    <source>
        <dbReference type="PROSITE-ProRule" id="PRU01360"/>
    </source>
</evidence>
<dbReference type="Gene3D" id="2.60.40.1120">
    <property type="entry name" value="Carboxypeptidase-like, regulatory domain"/>
    <property type="match status" value="1"/>
</dbReference>
<gene>
    <name evidence="4" type="ORF">QHG74_06600</name>
</gene>
<evidence type="ECO:0000256" key="2">
    <source>
        <dbReference type="SAM" id="SignalP"/>
    </source>
</evidence>
<dbReference type="InterPro" id="IPR039426">
    <property type="entry name" value="TonB-dep_rcpt-like"/>
</dbReference>
<dbReference type="InterPro" id="IPR037066">
    <property type="entry name" value="Plug_dom_sf"/>
</dbReference>
<dbReference type="NCBIfam" id="TIGR04057">
    <property type="entry name" value="SusC_RagA_signa"/>
    <property type="match status" value="1"/>
</dbReference>
<comment type="similarity">
    <text evidence="1">Belongs to the TonB-dependent receptor family.</text>
</comment>
<sequence>MKRSYWLYKMCLLLGLGICIPVTGNASDIGDATLIQQQSKITASGVVVDESGESLIGASVMEKGAATNGTITDIDGRFSLSVAPNAILEISYVGYQKQDVPAKKDMRIIMHPDVANLEEVVVVAYGTQKKVSVIGSVASIDRKELMKSSSPNLSSALSGKLPGLTTIQTSGEPGRDEVTMFLRGAATTNGTNPLIMVDGVAVDDMRSIDPNEIANISVLKDASATAVFGVRGANGVIMITTRRGEKGTARISANVEFSMQEMAFKPERLDSWDWVRLRNEALTNDGNSAEFFGPDIDKFDSWKTGNPVDPDFYPNNNWQDILFRDYAPMTRANMNVSGGSDKLQYFVSAGYLHQGGMFNVEPKSKLGYNAQSSLDRYNFRSNIDYKVNKSVKINLNASSYLERINGTSASMTSVFNSALTSRPTSMYLTPEGAYATDAIRTFPIGAGLSVEDPANNSLSAYPLINRSGYQLETRSGINVIGGVEIDLGFITKGLSVKGQVSFDSKGFGKTIGKRSYTWYTYQTLASGEHLFINRHPSLEDEDGPIELTKSSESYWTMNLQAQINYNRSFAEKHNITAMFLAQRDVKESKETSGDLLLPYNVIGIAGRATYDYDRRYFVEVNMGYNGSEQFSPDKRFGFFPAASLGWLVTNESFLQDNPVLTNLKLRASWGKVGNDAFTTSDGKPARFLYLDNISQYSVVTDSKGDHWLSPSLGYASNGSGWGQGYKIAENYIGNKSITWETAEKQNYGIDISLYHDLSFSFDYFVEKRKNILIIPQTTPMIQGLPSSALPLMNDGEVKNQGFEMVLGYQKQFKNGLSVSANANFSYARNKVLEYDEPLLGKDYAYRTRTTGFSLGQNWGYIIDHSYDPEKGRDGTGFFYSDESIAKSGLTYEGVGTPEPGDFIYKDLNGDGVINDRDKAPIGYSSLLPRINYGFSLSANWKGFDVSIMLQGVGQYSKTYSGAGIYESSGNFYKMHMGRWSEERYNNHEKITYPRLSSSGGPSLQPNDFFIMDASYIRLKNAEVGYTLPESISKKIGASNVRFYLSGNNLYTWTHLKTDSFDPEQNGPAAYPTMRTYNVGLNITF</sequence>
<feature type="signal peptide" evidence="2">
    <location>
        <begin position="1"/>
        <end position="26"/>
    </location>
</feature>
<dbReference type="InterPro" id="IPR008969">
    <property type="entry name" value="CarboxyPept-like_regulatory"/>
</dbReference>
<dbReference type="InterPro" id="IPR012910">
    <property type="entry name" value="Plug_dom"/>
</dbReference>
<dbReference type="SUPFAM" id="SSF49464">
    <property type="entry name" value="Carboxypeptidase regulatory domain-like"/>
    <property type="match status" value="1"/>
</dbReference>
<keyword evidence="1" id="KW-0998">Cell outer membrane</keyword>
<keyword evidence="1" id="KW-1134">Transmembrane beta strand</keyword>
<dbReference type="InterPro" id="IPR023996">
    <property type="entry name" value="TonB-dep_OMP_SusC/RagA"/>
</dbReference>
<reference evidence="4 5" key="1">
    <citation type="submission" date="2023-04" db="EMBL/GenBank/DDBJ databases">
        <title>Bacteroides pacosi sp. nov., isolated from the fecal material of an alpaca.</title>
        <authorList>
            <person name="Miller S."/>
            <person name="Hendry M."/>
            <person name="King J."/>
            <person name="Sankaranarayanan K."/>
            <person name="Lawson P.A."/>
        </authorList>
    </citation>
    <scope>NUCLEOTIDE SEQUENCE [LARGE SCALE GENOMIC DNA]</scope>
    <source>
        <strain evidence="4 5">A2-P53</strain>
    </source>
</reference>
<dbReference type="PROSITE" id="PS52016">
    <property type="entry name" value="TONB_DEPENDENT_REC_3"/>
    <property type="match status" value="1"/>
</dbReference>
<name>A0ABU5HN33_9BACE</name>
<organism evidence="4 5">
    <name type="scientific">Bacteroides vicugnae</name>
    <dbReference type="NCBI Taxonomy" id="3037989"/>
    <lineage>
        <taxon>Bacteria</taxon>
        <taxon>Pseudomonadati</taxon>
        <taxon>Bacteroidota</taxon>
        <taxon>Bacteroidia</taxon>
        <taxon>Bacteroidales</taxon>
        <taxon>Bacteroidaceae</taxon>
        <taxon>Bacteroides</taxon>
    </lineage>
</organism>
<evidence type="ECO:0000313" key="4">
    <source>
        <dbReference type="EMBL" id="MDY7257381.1"/>
    </source>
</evidence>
<proteinExistence type="inferred from homology"/>
<protein>
    <submittedName>
        <fullName evidence="4">TonB-dependent receptor</fullName>
    </submittedName>
</protein>
<keyword evidence="5" id="KW-1185">Reference proteome</keyword>
<feature type="chain" id="PRO_5045411815" evidence="2">
    <location>
        <begin position="27"/>
        <end position="1084"/>
    </location>
</feature>
<keyword evidence="1" id="KW-0812">Transmembrane</keyword>
<dbReference type="Pfam" id="PF13715">
    <property type="entry name" value="CarbopepD_reg_2"/>
    <property type="match status" value="1"/>
</dbReference>
<keyword evidence="2" id="KW-0732">Signal</keyword>
<dbReference type="Gene3D" id="2.170.130.10">
    <property type="entry name" value="TonB-dependent receptor, plug domain"/>
    <property type="match status" value="1"/>
</dbReference>
<evidence type="ECO:0000259" key="3">
    <source>
        <dbReference type="Pfam" id="PF07715"/>
    </source>
</evidence>
<dbReference type="NCBIfam" id="TIGR04056">
    <property type="entry name" value="OMP_RagA_SusC"/>
    <property type="match status" value="1"/>
</dbReference>